<dbReference type="PANTHER" id="PTHR12049:SF7">
    <property type="entry name" value="PROTEIN ARGININE METHYLTRANSFERASE NDUFAF7, MITOCHONDRIAL"/>
    <property type="match status" value="1"/>
</dbReference>
<sequence>MTALKDIFLDRIRATGPIPLADYMAECLMHPKHGYYTRERVFGAEGDFITAPDVSQMFGEMLGLWCADRWMALGSPASFQLVELGPGRGTLMADILRAGKQVQGFTEAASVNFVEASPQLRDMQRKKVPHAAWHDNLAALDPLPTLFVANEFFDALPIHQFEKTKDGWRQRAITADNNNDLQWCLMPASSMAALIPSSLQQCPEGDVVEVCPAALSFTGQIARHIVGHGGAALFIDYGYSTSKPGDSFQALRQHNYTDPLLEPGKADLTAHVAFDQLQYAGKEAGAATFGPATQGQFLMALGLGLRAQALAKGKDLETQATLLSELKRLTAPEEMGELFKVIALQNKDIPAPPAL</sequence>
<dbReference type="Proteomes" id="UP000630923">
    <property type="component" value="Unassembled WGS sequence"/>
</dbReference>
<keyword evidence="4" id="KW-1185">Reference proteome</keyword>
<protein>
    <submittedName>
        <fullName evidence="3">ATP synthase subunit beta</fullName>
    </submittedName>
</protein>
<accession>A0A919APU2</accession>
<keyword evidence="1" id="KW-0489">Methyltransferase</keyword>
<dbReference type="RefSeq" id="WP_191250787.1">
    <property type="nucleotide sequence ID" value="NZ_BNCI01000001.1"/>
</dbReference>
<dbReference type="GO" id="GO:0032259">
    <property type="term" value="P:methylation"/>
    <property type="evidence" value="ECO:0007669"/>
    <property type="project" value="UniProtKB-KW"/>
</dbReference>
<dbReference type="InterPro" id="IPR003788">
    <property type="entry name" value="NDUFAF7"/>
</dbReference>
<dbReference type="AlphaFoldDB" id="A0A919APU2"/>
<evidence type="ECO:0000256" key="1">
    <source>
        <dbReference type="ARBA" id="ARBA00022603"/>
    </source>
</evidence>
<comment type="caution">
    <text evidence="3">The sequence shown here is derived from an EMBL/GenBank/DDBJ whole genome shotgun (WGS) entry which is preliminary data.</text>
</comment>
<reference evidence="3" key="1">
    <citation type="journal article" date="2014" name="Int. J. Syst. Evol. Microbiol.">
        <title>Complete genome sequence of Corynebacterium casei LMG S-19264T (=DSM 44701T), isolated from a smear-ripened cheese.</title>
        <authorList>
            <consortium name="US DOE Joint Genome Institute (JGI-PGF)"/>
            <person name="Walter F."/>
            <person name="Albersmeier A."/>
            <person name="Kalinowski J."/>
            <person name="Ruckert C."/>
        </authorList>
    </citation>
    <scope>NUCLEOTIDE SEQUENCE</scope>
    <source>
        <strain evidence="3">KCTC 42590</strain>
    </source>
</reference>
<name>A0A919APU2_9PROT</name>
<evidence type="ECO:0000313" key="3">
    <source>
        <dbReference type="EMBL" id="GHF18889.1"/>
    </source>
</evidence>
<evidence type="ECO:0000256" key="2">
    <source>
        <dbReference type="ARBA" id="ARBA00022679"/>
    </source>
</evidence>
<dbReference type="Gene3D" id="3.40.50.12710">
    <property type="match status" value="1"/>
</dbReference>
<dbReference type="Pfam" id="PF02636">
    <property type="entry name" value="Methyltransf_28"/>
    <property type="match status" value="1"/>
</dbReference>
<proteinExistence type="predicted"/>
<dbReference type="EMBL" id="BNCI01000001">
    <property type="protein sequence ID" value="GHF18889.1"/>
    <property type="molecule type" value="Genomic_DNA"/>
</dbReference>
<dbReference type="PANTHER" id="PTHR12049">
    <property type="entry name" value="PROTEIN ARGININE METHYLTRANSFERASE NDUFAF7, MITOCHONDRIAL"/>
    <property type="match status" value="1"/>
</dbReference>
<dbReference type="SUPFAM" id="SSF53335">
    <property type="entry name" value="S-adenosyl-L-methionine-dependent methyltransferases"/>
    <property type="match status" value="1"/>
</dbReference>
<evidence type="ECO:0000313" key="4">
    <source>
        <dbReference type="Proteomes" id="UP000630923"/>
    </source>
</evidence>
<gene>
    <name evidence="3" type="ORF">GCM10017044_11790</name>
</gene>
<organism evidence="3 4">
    <name type="scientific">Kordiimonas sediminis</name>
    <dbReference type="NCBI Taxonomy" id="1735581"/>
    <lineage>
        <taxon>Bacteria</taxon>
        <taxon>Pseudomonadati</taxon>
        <taxon>Pseudomonadota</taxon>
        <taxon>Alphaproteobacteria</taxon>
        <taxon>Kordiimonadales</taxon>
        <taxon>Kordiimonadaceae</taxon>
        <taxon>Kordiimonas</taxon>
    </lineage>
</organism>
<dbReference type="InterPro" id="IPR038375">
    <property type="entry name" value="NDUFAF7_sf"/>
</dbReference>
<keyword evidence="2" id="KW-0808">Transferase</keyword>
<dbReference type="GO" id="GO:0035243">
    <property type="term" value="F:protein-arginine omega-N symmetric methyltransferase activity"/>
    <property type="evidence" value="ECO:0007669"/>
    <property type="project" value="TreeGrafter"/>
</dbReference>
<dbReference type="InterPro" id="IPR029063">
    <property type="entry name" value="SAM-dependent_MTases_sf"/>
</dbReference>
<reference evidence="3" key="2">
    <citation type="submission" date="2020-09" db="EMBL/GenBank/DDBJ databases">
        <authorList>
            <person name="Sun Q."/>
            <person name="Kim S."/>
        </authorList>
    </citation>
    <scope>NUCLEOTIDE SEQUENCE</scope>
    <source>
        <strain evidence="3">KCTC 42590</strain>
    </source>
</reference>